<name>F0T9A4_METLA</name>
<keyword evidence="2" id="KW-1185">Reference proteome</keyword>
<dbReference type="GeneID" id="10278086"/>
<organism evidence="1 2">
    <name type="scientific">Methanobacterium lacus (strain AL-21)</name>
    <dbReference type="NCBI Taxonomy" id="877455"/>
    <lineage>
        <taxon>Archaea</taxon>
        <taxon>Methanobacteriati</taxon>
        <taxon>Methanobacteriota</taxon>
        <taxon>Methanomada group</taxon>
        <taxon>Methanobacteria</taxon>
        <taxon>Methanobacteriales</taxon>
        <taxon>Methanobacteriaceae</taxon>
        <taxon>Methanobacterium</taxon>
    </lineage>
</organism>
<evidence type="ECO:0000313" key="2">
    <source>
        <dbReference type="Proteomes" id="UP000007490"/>
    </source>
</evidence>
<dbReference type="AlphaFoldDB" id="F0T9A4"/>
<reference evidence="1 2" key="2">
    <citation type="journal article" date="2014" name="Int. J. Syst. Evol. Microbiol.">
        <title>Methanobacterium paludis sp. nov. and a novel strain of Methanobacterium lacus isolated from northern peatlands.</title>
        <authorList>
            <person name="Cadillo-Quiroz H."/>
            <person name="Brauer S.L."/>
            <person name="Goodson N."/>
            <person name="Yavitt J.B."/>
            <person name="Zinder S.H."/>
        </authorList>
    </citation>
    <scope>NUCLEOTIDE SEQUENCE [LARGE SCALE GENOMIC DNA]</scope>
    <source>
        <strain evidence="1 2">AL-21</strain>
    </source>
</reference>
<evidence type="ECO:0000313" key="1">
    <source>
        <dbReference type="EMBL" id="ADZ09855.1"/>
    </source>
</evidence>
<dbReference type="EMBL" id="CP002551">
    <property type="protein sequence ID" value="ADZ09855.1"/>
    <property type="molecule type" value="Genomic_DNA"/>
</dbReference>
<accession>F0T9A4</accession>
<dbReference type="HOGENOM" id="CLU_1754713_0_0_2"/>
<gene>
    <name evidence="1" type="ordered locus">Metbo_1629</name>
</gene>
<dbReference type="KEGG" id="mel:Metbo_1629"/>
<dbReference type="RefSeq" id="WP_013645206.1">
    <property type="nucleotide sequence ID" value="NC_015216.1"/>
</dbReference>
<reference evidence="2" key="1">
    <citation type="submission" date="2011-02" db="EMBL/GenBank/DDBJ databases">
        <title>Complete sequence of Methanobacterium sp. AL-21.</title>
        <authorList>
            <consortium name="US DOE Joint Genome Institute"/>
            <person name="Lucas S."/>
            <person name="Copeland A."/>
            <person name="Lapidus A."/>
            <person name="Cheng J.-F."/>
            <person name="Goodwin L."/>
            <person name="Pitluck S."/>
            <person name="Chertkov O."/>
            <person name="Detter J.C."/>
            <person name="Han C."/>
            <person name="Tapia R."/>
            <person name="Land M."/>
            <person name="Hauser L."/>
            <person name="Kyrpides N."/>
            <person name="Ivanova N."/>
            <person name="Mikhailova N."/>
            <person name="Pagani I."/>
            <person name="Cadillo-Quiroz H."/>
            <person name="Imachi H."/>
            <person name="Zinder S."/>
            <person name="Liu W."/>
            <person name="Woyke T."/>
        </authorList>
    </citation>
    <scope>NUCLEOTIDE SEQUENCE [LARGE SCALE GENOMIC DNA]</scope>
    <source>
        <strain evidence="2">AL-21</strain>
    </source>
</reference>
<protein>
    <submittedName>
        <fullName evidence="1">Uncharacterized protein</fullName>
    </submittedName>
</protein>
<dbReference type="Proteomes" id="UP000007490">
    <property type="component" value="Chromosome"/>
</dbReference>
<sequence length="148" mass="16898" precursor="true">MKINKNIIFVLTLILGISLVLGTASAADSKTFVKTTVNKQTSVYAWEIFGYSYQNSYFKITKGTSYVNGYVTGINPMTGRSEKAPVYGYRVKITPLNSHVKIKKITIRSRGYPSGKLYSNTYYTCKNVFTPKKYMGFDRFTVYYTYSR</sequence>
<proteinExistence type="predicted"/>